<proteinExistence type="inferred from homology"/>
<evidence type="ECO:0000259" key="4">
    <source>
        <dbReference type="SMART" id="SM00822"/>
    </source>
</evidence>
<dbReference type="CDD" id="cd05233">
    <property type="entry name" value="SDR_c"/>
    <property type="match status" value="1"/>
</dbReference>
<dbReference type="Gene3D" id="3.40.50.720">
    <property type="entry name" value="NAD(P)-binding Rossmann-like Domain"/>
    <property type="match status" value="1"/>
</dbReference>
<dbReference type="SMART" id="SM00822">
    <property type="entry name" value="PKS_KR"/>
    <property type="match status" value="1"/>
</dbReference>
<gene>
    <name evidence="5" type="ORF">NCCP602_20460</name>
</gene>
<evidence type="ECO:0000313" key="6">
    <source>
        <dbReference type="Proteomes" id="UP001498238"/>
    </source>
</evidence>
<dbReference type="SUPFAM" id="SSF51735">
    <property type="entry name" value="NAD(P)-binding Rossmann-fold domains"/>
    <property type="match status" value="1"/>
</dbReference>
<keyword evidence="3" id="KW-0520">NAD</keyword>
<name>A0ABN0SNW8_9MICO</name>
<evidence type="ECO:0000256" key="1">
    <source>
        <dbReference type="ARBA" id="ARBA00006484"/>
    </source>
</evidence>
<comment type="caution">
    <text evidence="5">The sequence shown here is derived from an EMBL/GenBank/DDBJ whole genome shotgun (WGS) entry which is preliminary data.</text>
</comment>
<evidence type="ECO:0000313" key="5">
    <source>
        <dbReference type="EMBL" id="GAA0036085.1"/>
    </source>
</evidence>
<dbReference type="InterPro" id="IPR002347">
    <property type="entry name" value="SDR_fam"/>
</dbReference>
<dbReference type="InterPro" id="IPR057326">
    <property type="entry name" value="KR_dom"/>
</dbReference>
<accession>A0ABN0SNW8</accession>
<dbReference type="InterPro" id="IPR020904">
    <property type="entry name" value="Sc_DH/Rdtase_CS"/>
</dbReference>
<sequence>MNAEFSGLTAIVTGGASGIGRAVAELLLEGGANVAVLDLNPTDAPEQALGLRCDVSDRASVDAAVEAAAQEYGGIDIVINNAGIGAQGQVDANDDDEWDRVLNVNVVSVARVTAAALPHLRRSEHAAVVNTSSVAATAGLPDRVLYSATKGAIYSMTLAMAADHVREGIRVNAVCPGTANTPWVMKGLMAKAEDPEEELRQLNARQPHGRLVEPAEVARTIVFLASPLQGSTTGTAVAVDGGMQGLRLRPQ</sequence>
<dbReference type="PRINTS" id="PR00081">
    <property type="entry name" value="GDHRDH"/>
</dbReference>
<organism evidence="5 6">
    <name type="scientific">Brevibacterium metallidurans</name>
    <dbReference type="NCBI Taxonomy" id="1482676"/>
    <lineage>
        <taxon>Bacteria</taxon>
        <taxon>Bacillati</taxon>
        <taxon>Actinomycetota</taxon>
        <taxon>Actinomycetes</taxon>
        <taxon>Micrococcales</taxon>
        <taxon>Brevibacteriaceae</taxon>
        <taxon>Brevibacterium</taxon>
    </lineage>
</organism>
<keyword evidence="6" id="KW-1185">Reference proteome</keyword>
<evidence type="ECO:0000256" key="2">
    <source>
        <dbReference type="ARBA" id="ARBA00023002"/>
    </source>
</evidence>
<dbReference type="PRINTS" id="PR00080">
    <property type="entry name" value="SDRFAMILY"/>
</dbReference>
<feature type="domain" description="Ketoreductase" evidence="4">
    <location>
        <begin position="8"/>
        <end position="177"/>
    </location>
</feature>
<protein>
    <submittedName>
        <fullName evidence="5">SDR family oxidoreductase</fullName>
    </submittedName>
</protein>
<keyword evidence="2" id="KW-0560">Oxidoreductase</keyword>
<dbReference type="EMBL" id="BAAAAF010000007">
    <property type="protein sequence ID" value="GAA0036085.1"/>
    <property type="molecule type" value="Genomic_DNA"/>
</dbReference>
<dbReference type="InterPro" id="IPR036291">
    <property type="entry name" value="NAD(P)-bd_dom_sf"/>
</dbReference>
<dbReference type="PANTHER" id="PTHR24321:SF8">
    <property type="entry name" value="ESTRADIOL 17-BETA-DEHYDROGENASE 8-RELATED"/>
    <property type="match status" value="1"/>
</dbReference>
<dbReference type="RefSeq" id="WP_339392919.1">
    <property type="nucleotide sequence ID" value="NZ_BAAAAF010000007.1"/>
</dbReference>
<reference evidence="5 6" key="1">
    <citation type="submission" date="2024-01" db="EMBL/GenBank/DDBJ databases">
        <title>Characterization of antibiotic resistant novel bacterial strains and their environmental applications.</title>
        <authorList>
            <person name="Manzoor S."/>
            <person name="Abbas S."/>
            <person name="Arshad M."/>
            <person name="Ahmed I."/>
        </authorList>
    </citation>
    <scope>NUCLEOTIDE SEQUENCE [LARGE SCALE GENOMIC DNA]</scope>
    <source>
        <strain evidence="5 6">NCCP-602</strain>
    </source>
</reference>
<dbReference type="PANTHER" id="PTHR24321">
    <property type="entry name" value="DEHYDROGENASES, SHORT CHAIN"/>
    <property type="match status" value="1"/>
</dbReference>
<evidence type="ECO:0000256" key="3">
    <source>
        <dbReference type="ARBA" id="ARBA00023027"/>
    </source>
</evidence>
<dbReference type="Proteomes" id="UP001498238">
    <property type="component" value="Unassembled WGS sequence"/>
</dbReference>
<comment type="similarity">
    <text evidence="1">Belongs to the short-chain dehydrogenases/reductases (SDR) family.</text>
</comment>
<dbReference type="PROSITE" id="PS00061">
    <property type="entry name" value="ADH_SHORT"/>
    <property type="match status" value="1"/>
</dbReference>
<dbReference type="Pfam" id="PF13561">
    <property type="entry name" value="adh_short_C2"/>
    <property type="match status" value="1"/>
</dbReference>